<reference evidence="2" key="2">
    <citation type="submission" date="2023-06" db="EMBL/GenBank/DDBJ databases">
        <authorList>
            <person name="Swenson N.G."/>
            <person name="Wegrzyn J.L."/>
            <person name="Mcevoy S.L."/>
        </authorList>
    </citation>
    <scope>NUCLEOTIDE SEQUENCE</scope>
    <source>
        <strain evidence="2">NS2018</strain>
        <tissue evidence="2">Leaf</tissue>
    </source>
</reference>
<feature type="region of interest" description="Disordered" evidence="1">
    <location>
        <begin position="33"/>
        <end position="111"/>
    </location>
</feature>
<keyword evidence="3" id="KW-1185">Reference proteome</keyword>
<feature type="compositionally biased region" description="Basic and acidic residues" evidence="1">
    <location>
        <begin position="162"/>
        <end position="181"/>
    </location>
</feature>
<feature type="region of interest" description="Disordered" evidence="1">
    <location>
        <begin position="150"/>
        <end position="231"/>
    </location>
</feature>
<proteinExistence type="predicted"/>
<comment type="caution">
    <text evidence="2">The sequence shown here is derived from an EMBL/GenBank/DDBJ whole genome shotgun (WGS) entry which is preliminary data.</text>
</comment>
<dbReference type="EMBL" id="JAUESC010000385">
    <property type="protein sequence ID" value="KAK0579395.1"/>
    <property type="molecule type" value="Genomic_DNA"/>
</dbReference>
<reference evidence="2" key="1">
    <citation type="journal article" date="2022" name="Plant J.">
        <title>Strategies of tolerance reflected in two North American maple genomes.</title>
        <authorList>
            <person name="McEvoy S.L."/>
            <person name="Sezen U.U."/>
            <person name="Trouern-Trend A."/>
            <person name="McMahon S.M."/>
            <person name="Schaberg P.G."/>
            <person name="Yang J."/>
            <person name="Wegrzyn J.L."/>
            <person name="Swenson N.G."/>
        </authorList>
    </citation>
    <scope>NUCLEOTIDE SEQUENCE</scope>
    <source>
        <strain evidence="2">NS2018</strain>
    </source>
</reference>
<protein>
    <submittedName>
        <fullName evidence="2">Uncharacterized protein</fullName>
    </submittedName>
</protein>
<name>A0AA39RSZ9_ACESA</name>
<organism evidence="2 3">
    <name type="scientific">Acer saccharum</name>
    <name type="common">Sugar maple</name>
    <dbReference type="NCBI Taxonomy" id="4024"/>
    <lineage>
        <taxon>Eukaryota</taxon>
        <taxon>Viridiplantae</taxon>
        <taxon>Streptophyta</taxon>
        <taxon>Embryophyta</taxon>
        <taxon>Tracheophyta</taxon>
        <taxon>Spermatophyta</taxon>
        <taxon>Magnoliopsida</taxon>
        <taxon>eudicotyledons</taxon>
        <taxon>Gunneridae</taxon>
        <taxon>Pentapetalae</taxon>
        <taxon>rosids</taxon>
        <taxon>malvids</taxon>
        <taxon>Sapindales</taxon>
        <taxon>Sapindaceae</taxon>
        <taxon>Hippocastanoideae</taxon>
        <taxon>Acereae</taxon>
        <taxon>Acer</taxon>
    </lineage>
</organism>
<sequence>MTLLDWEVENYEKDTDYFKSLNLKRVCQPLTAKKREKLALPPPPSKVEEEAVGGDDDEVDDHQIGDNDGDGIDASIKKQEIGGSVRKSRSTFSGEYSPPSKKRLFSNGNSKVPSTIPKLYVELCAAMVDSEERILAFCKDEFAKIRNQMKGAEQDDEMNEDVGGHKATVQEDRSIDEEHVGVDAAANEEDVGGKPAGDKAAVQEDAGDDAGDKAAGNRGAGDRGAAEENAVEKAAVEKAAVEEDAVEKAVVDDVEKAVVQEDEAVEKQDVEEHEAVVEALLAVGSTAIEGDVMVEE</sequence>
<gene>
    <name evidence="2" type="ORF">LWI29_025754</name>
</gene>
<accession>A0AA39RSZ9</accession>
<evidence type="ECO:0000256" key="1">
    <source>
        <dbReference type="SAM" id="MobiDB-lite"/>
    </source>
</evidence>
<dbReference type="Proteomes" id="UP001168877">
    <property type="component" value="Unassembled WGS sequence"/>
</dbReference>
<evidence type="ECO:0000313" key="3">
    <source>
        <dbReference type="Proteomes" id="UP001168877"/>
    </source>
</evidence>
<feature type="compositionally biased region" description="Acidic residues" evidence="1">
    <location>
        <begin position="50"/>
        <end position="60"/>
    </location>
</feature>
<evidence type="ECO:0000313" key="2">
    <source>
        <dbReference type="EMBL" id="KAK0579395.1"/>
    </source>
</evidence>
<feature type="compositionally biased region" description="Basic and acidic residues" evidence="1">
    <location>
        <begin position="220"/>
        <end position="231"/>
    </location>
</feature>
<dbReference type="AlphaFoldDB" id="A0AA39RSZ9"/>